<dbReference type="SUPFAM" id="SSF55729">
    <property type="entry name" value="Acyl-CoA N-acyltransferases (Nat)"/>
    <property type="match status" value="1"/>
</dbReference>
<name>A0A1Y2BNX8_9FUNG</name>
<evidence type="ECO:0000313" key="3">
    <source>
        <dbReference type="Proteomes" id="UP000193642"/>
    </source>
</evidence>
<reference evidence="2 3" key="1">
    <citation type="submission" date="2016-07" db="EMBL/GenBank/DDBJ databases">
        <title>Pervasive Adenine N6-methylation of Active Genes in Fungi.</title>
        <authorList>
            <consortium name="DOE Joint Genome Institute"/>
            <person name="Mondo S.J."/>
            <person name="Dannebaum R.O."/>
            <person name="Kuo R.C."/>
            <person name="Labutti K."/>
            <person name="Haridas S."/>
            <person name="Kuo A."/>
            <person name="Salamov A."/>
            <person name="Ahrendt S.R."/>
            <person name="Lipzen A."/>
            <person name="Sullivan W."/>
            <person name="Andreopoulos W.B."/>
            <person name="Clum A."/>
            <person name="Lindquist E."/>
            <person name="Daum C."/>
            <person name="Ramamoorthy G.K."/>
            <person name="Gryganskyi A."/>
            <person name="Culley D."/>
            <person name="Magnuson J.K."/>
            <person name="James T.Y."/>
            <person name="O'Malley M.A."/>
            <person name="Stajich J.E."/>
            <person name="Spatafora J.W."/>
            <person name="Visel A."/>
            <person name="Grigoriev I.V."/>
        </authorList>
    </citation>
    <scope>NUCLEOTIDE SEQUENCE [LARGE SCALE GENOMIC DNA]</scope>
    <source>
        <strain evidence="2 3">JEL800</strain>
    </source>
</reference>
<dbReference type="PROSITE" id="PS51186">
    <property type="entry name" value="GNAT"/>
    <property type="match status" value="1"/>
</dbReference>
<feature type="domain" description="N-acetyltransferase" evidence="1">
    <location>
        <begin position="46"/>
        <end position="189"/>
    </location>
</feature>
<comment type="caution">
    <text evidence="2">The sequence shown here is derived from an EMBL/GenBank/DDBJ whole genome shotgun (WGS) entry which is preliminary data.</text>
</comment>
<sequence length="190" mass="21210">MTATTTGTATEDQITLIKHLQTMNLKRLLPQEECNKEGFVTMEFDITLLQRMHQSTPAVVSLNTPTVLAGYALAVSKEVALDHPMLSQFVNTVDSTCVYNGTPVSTLNYITMAQLCVAKEFRGMGVVAEMYARFKEEYRRRGFTCAVTSVAHNNPRSLKAHLKAGWVVLSTLEYQPGEPFDIVLLDFDKE</sequence>
<evidence type="ECO:0000313" key="2">
    <source>
        <dbReference type="EMBL" id="ORY36449.1"/>
    </source>
</evidence>
<organism evidence="2 3">
    <name type="scientific">Rhizoclosmatium globosum</name>
    <dbReference type="NCBI Taxonomy" id="329046"/>
    <lineage>
        <taxon>Eukaryota</taxon>
        <taxon>Fungi</taxon>
        <taxon>Fungi incertae sedis</taxon>
        <taxon>Chytridiomycota</taxon>
        <taxon>Chytridiomycota incertae sedis</taxon>
        <taxon>Chytridiomycetes</taxon>
        <taxon>Chytridiales</taxon>
        <taxon>Chytriomycetaceae</taxon>
        <taxon>Rhizoclosmatium</taxon>
    </lineage>
</organism>
<dbReference type="InterPro" id="IPR016181">
    <property type="entry name" value="Acyl_CoA_acyltransferase"/>
</dbReference>
<keyword evidence="3" id="KW-1185">Reference proteome</keyword>
<evidence type="ECO:0000259" key="1">
    <source>
        <dbReference type="PROSITE" id="PS51186"/>
    </source>
</evidence>
<gene>
    <name evidence="2" type="ORF">BCR33DRAFT_855193</name>
</gene>
<dbReference type="InterPro" id="IPR000182">
    <property type="entry name" value="GNAT_dom"/>
</dbReference>
<dbReference type="EMBL" id="MCGO01000055">
    <property type="protein sequence ID" value="ORY36449.1"/>
    <property type="molecule type" value="Genomic_DNA"/>
</dbReference>
<accession>A0A1Y2BNX8</accession>
<proteinExistence type="predicted"/>
<dbReference type="Gene3D" id="3.40.630.30">
    <property type="match status" value="1"/>
</dbReference>
<protein>
    <recommendedName>
        <fullName evidence="1">N-acetyltransferase domain-containing protein</fullName>
    </recommendedName>
</protein>
<dbReference type="GO" id="GO:0016747">
    <property type="term" value="F:acyltransferase activity, transferring groups other than amino-acyl groups"/>
    <property type="evidence" value="ECO:0007669"/>
    <property type="project" value="InterPro"/>
</dbReference>
<dbReference type="Pfam" id="PF00583">
    <property type="entry name" value="Acetyltransf_1"/>
    <property type="match status" value="1"/>
</dbReference>
<dbReference type="OrthoDB" id="10002531at2759"/>
<dbReference type="Proteomes" id="UP000193642">
    <property type="component" value="Unassembled WGS sequence"/>
</dbReference>
<dbReference type="AlphaFoldDB" id="A0A1Y2BNX8"/>